<dbReference type="EMBL" id="ADNX01000044">
    <property type="protein sequence ID" value="EFH07068.1"/>
    <property type="molecule type" value="Genomic_DNA"/>
</dbReference>
<organism evidence="10 11">
    <name type="scientific">Clostridioides difficile NAP08</name>
    <dbReference type="NCBI Taxonomy" id="525259"/>
    <lineage>
        <taxon>Bacteria</taxon>
        <taxon>Bacillati</taxon>
        <taxon>Bacillota</taxon>
        <taxon>Clostridia</taxon>
        <taxon>Peptostreptococcales</taxon>
        <taxon>Peptostreptococcaceae</taxon>
        <taxon>Clostridioides</taxon>
    </lineage>
</organism>
<dbReference type="Gene3D" id="2.60.40.10">
    <property type="entry name" value="Immunoglobulins"/>
    <property type="match status" value="3"/>
</dbReference>
<dbReference type="InterPro" id="IPR041100">
    <property type="entry name" value="TQ"/>
</dbReference>
<sequence>MKGVLKFMKKTLKRLCTGFLALATIVTALPTTPVHAESKQYWTESAERVGIIEKVMNDGSIGSTFNEGMMKVEGKTAYCIDINTDFRNGYKTRADASSRMNANQISDVALSLEYVKQYGEAHKELNYKQVYLLEQCVVWQRLSVHLGWQCDNVRASYDEIPKATQDEVFSGARTFVKENKGRYECGGYIYSGEGQELGQFWAKLNVGNAKLKKTSSNASITDGNGNYSIAGATYGVFTDKDCTKQLATLTTDENGNTDVAEVKAGTVYIKELSAPAGYKVDKTVYSLKIEAGKTATLNVSDTPKVTDTLIELFKIDMETKKDNPQGNASLAGAEFTWKYYAGFYNKDNLPAEATRTWVTKTIAETDSYGTTHYITKLADAYKVSGDSFYMQDGKAVLPLGTLTIEETKAPNGYLLEGAYMQAGDKSEQIKGLYVTQITEDDDLAVLSGSNQFSVSDKVIRGGVKIQKRDLETGDMKPQGSATLKDTAFDIISLNDNSVLVEGKLYKKNEVVKTIRTDIEGVASTSADLLPYGKFRIVESEAPDGYLTDGAKPIDFTITENGKIVDLTDKAHSIYNQIKRGDIEGVKIGAGTHKRLADVPFRITSKTTGESHIVVTDNNGQFSTSADWASHKHNTNAGKTSEDGVWFGTSEPDDSKGALPYDTYVIEELRSESNKGFELIPPFEIVVSRNNLLIDLGTLTDEYEKEISIHTTATSKDGEKTILAGKEITIVDTVKLDGLTKGTKYQLKGWQMLKEENAELIIDGKRAENDYTFVADEEEMKVEIAYTFNASALGGKNLVTFEELYDLSNPDEPVKVAEHKDIEDDGQTVLITERIIKIHTTATNKDGNKELEAGKNVTIIDTVTLEGLEVGTQYKLVGWQMLKEENAELLINGKCVENDYTFTADSETMKVEVAFTFDATSLDGKQLVTFEELYDLSNPDEPKKVTEHKDIEDKGQTITFKEKPEEPEKPETPQIPEKPSRPSDSPKTGDSTNVMAFLVMLLASAGGLAGTYLYKRRKMKKS</sequence>
<dbReference type="HOGENOM" id="CLU_004783_0_0_9"/>
<evidence type="ECO:0000313" key="10">
    <source>
        <dbReference type="EMBL" id="EFH07068.1"/>
    </source>
</evidence>
<dbReference type="InterPro" id="IPR013783">
    <property type="entry name" value="Ig-like_fold"/>
</dbReference>
<keyword evidence="7" id="KW-0472">Membrane</keyword>
<dbReference type="NCBIfam" id="TIGR01167">
    <property type="entry name" value="LPXTG_anchor"/>
    <property type="match status" value="1"/>
</dbReference>
<keyword evidence="7" id="KW-1133">Transmembrane helix</keyword>
<evidence type="ECO:0000259" key="9">
    <source>
        <dbReference type="PROSITE" id="PS50847"/>
    </source>
</evidence>
<evidence type="ECO:0000256" key="5">
    <source>
        <dbReference type="ARBA" id="ARBA00023088"/>
    </source>
</evidence>
<dbReference type="PROSITE" id="PS50847">
    <property type="entry name" value="GRAM_POS_ANCHORING"/>
    <property type="match status" value="1"/>
</dbReference>
<feature type="chain" id="PRO_5003075076" evidence="8">
    <location>
        <begin position="37"/>
        <end position="1021"/>
    </location>
</feature>
<protein>
    <submittedName>
        <fullName evidence="10">LPXTG-motif cell wall anchor domain protein</fullName>
    </submittedName>
</protein>
<name>D5Q4S9_CLODI</name>
<feature type="compositionally biased region" description="Polar residues" evidence="6">
    <location>
        <begin position="981"/>
        <end position="990"/>
    </location>
</feature>
<dbReference type="InterPro" id="IPR019931">
    <property type="entry name" value="LPXTG_anchor"/>
</dbReference>
<evidence type="ECO:0000256" key="7">
    <source>
        <dbReference type="SAM" id="Phobius"/>
    </source>
</evidence>
<comment type="caution">
    <text evidence="10">The sequence shown here is derived from an EMBL/GenBank/DDBJ whole genome shotgun (WGS) entry which is preliminary data.</text>
</comment>
<proteinExistence type="inferred from homology"/>
<feature type="signal peptide" evidence="8">
    <location>
        <begin position="1"/>
        <end position="36"/>
    </location>
</feature>
<dbReference type="PANTHER" id="PTHR36108">
    <property type="entry name" value="COLOSSIN-B-RELATED"/>
    <property type="match status" value="1"/>
</dbReference>
<evidence type="ECO:0000256" key="6">
    <source>
        <dbReference type="SAM" id="MobiDB-lite"/>
    </source>
</evidence>
<dbReference type="NCBIfam" id="NF033903">
    <property type="entry name" value="VaFE_rpt"/>
    <property type="match status" value="2"/>
</dbReference>
<keyword evidence="7" id="KW-0812">Transmembrane</keyword>
<gene>
    <name evidence="10" type="ORF">HMPREF0220_1911</name>
</gene>
<evidence type="ECO:0000256" key="4">
    <source>
        <dbReference type="ARBA" id="ARBA00022729"/>
    </source>
</evidence>
<keyword evidence="5" id="KW-0572">Peptidoglycan-anchor</keyword>
<feature type="region of interest" description="Disordered" evidence="6">
    <location>
        <begin position="628"/>
        <end position="651"/>
    </location>
</feature>
<evidence type="ECO:0000256" key="2">
    <source>
        <dbReference type="ARBA" id="ARBA00022512"/>
    </source>
</evidence>
<evidence type="ECO:0000256" key="3">
    <source>
        <dbReference type="ARBA" id="ARBA00022525"/>
    </source>
</evidence>
<dbReference type="Pfam" id="PF18202">
    <property type="entry name" value="TQ"/>
    <property type="match status" value="2"/>
</dbReference>
<evidence type="ECO:0000256" key="1">
    <source>
        <dbReference type="ARBA" id="ARBA00007257"/>
    </source>
</evidence>
<dbReference type="InterPro" id="IPR041033">
    <property type="entry name" value="SpaA_PFL_dom_1"/>
</dbReference>
<dbReference type="PANTHER" id="PTHR36108:SF13">
    <property type="entry name" value="COLOSSIN-B-RELATED"/>
    <property type="match status" value="1"/>
</dbReference>
<dbReference type="Gene3D" id="2.60.40.3930">
    <property type="match status" value="2"/>
</dbReference>
<dbReference type="AlphaFoldDB" id="D5Q4S9"/>
<feature type="transmembrane region" description="Helical" evidence="7">
    <location>
        <begin position="993"/>
        <end position="1013"/>
    </location>
</feature>
<keyword evidence="3" id="KW-0964">Secreted</keyword>
<feature type="compositionally biased region" description="Basic and acidic residues" evidence="6">
    <location>
        <begin position="939"/>
        <end position="970"/>
    </location>
</feature>
<dbReference type="Pfam" id="PF17802">
    <property type="entry name" value="SpaA"/>
    <property type="match status" value="2"/>
</dbReference>
<evidence type="ECO:0000313" key="11">
    <source>
        <dbReference type="Proteomes" id="UP000003227"/>
    </source>
</evidence>
<comment type="similarity">
    <text evidence="1">Belongs to the serine-aspartate repeat-containing protein (SDr) family.</text>
</comment>
<feature type="region of interest" description="Disordered" evidence="6">
    <location>
        <begin position="937"/>
        <end position="990"/>
    </location>
</feature>
<evidence type="ECO:0000256" key="8">
    <source>
        <dbReference type="SAM" id="SignalP"/>
    </source>
</evidence>
<accession>D5Q4S9</accession>
<keyword evidence="2" id="KW-0134">Cell wall</keyword>
<reference evidence="10 11" key="1">
    <citation type="submission" date="2010-05" db="EMBL/GenBank/DDBJ databases">
        <authorList>
            <person name="Qin X."/>
            <person name="Bachman B."/>
            <person name="Battles P."/>
            <person name="Bell A."/>
            <person name="Bess C."/>
            <person name="Bickham C."/>
            <person name="Chaboub L."/>
            <person name="Chen D."/>
            <person name="Coyle M."/>
            <person name="Deiros D.R."/>
            <person name="Dinh H."/>
            <person name="Forbes L."/>
            <person name="Fowler G."/>
            <person name="Francisco L."/>
            <person name="Fu Q."/>
            <person name="Gubbala S."/>
            <person name="Hale W."/>
            <person name="Han Y."/>
            <person name="Hemphill L."/>
            <person name="Highlander S.K."/>
            <person name="Hirani K."/>
            <person name="Hogues M."/>
            <person name="Jackson L."/>
            <person name="Jakkamsetti A."/>
            <person name="Javaid M."/>
            <person name="Jiang H."/>
            <person name="Korchina V."/>
            <person name="Kovar C."/>
            <person name="Lara F."/>
            <person name="Lee S."/>
            <person name="Mata R."/>
            <person name="Mathew T."/>
            <person name="Moen C."/>
            <person name="Morales K."/>
            <person name="Munidasa M."/>
            <person name="Nazareth L."/>
            <person name="Ngo R."/>
            <person name="Nguyen L."/>
            <person name="Okwuonu G."/>
            <person name="Ongeri F."/>
            <person name="Patil S."/>
            <person name="Petrosino J."/>
            <person name="Pham C."/>
            <person name="Pham P."/>
            <person name="Pu L.-L."/>
            <person name="Puazo M."/>
            <person name="Raj R."/>
            <person name="Reid J."/>
            <person name="Rouhana J."/>
            <person name="Saada N."/>
            <person name="Shang Y."/>
            <person name="Simmons D."/>
            <person name="Thornton R."/>
            <person name="Warren J."/>
            <person name="Weissenberger G."/>
            <person name="Zhang J."/>
            <person name="Zhang L."/>
            <person name="Zhou C."/>
            <person name="Zhu D."/>
            <person name="Muzny D."/>
            <person name="Worley K."/>
            <person name="Gibbs R."/>
        </authorList>
    </citation>
    <scope>NUCLEOTIDE SEQUENCE [LARGE SCALE GENOMIC DNA]</scope>
    <source>
        <strain evidence="10 11">NAP08</strain>
    </source>
</reference>
<feature type="domain" description="Gram-positive cocci surface proteins LPxTG" evidence="9">
    <location>
        <begin position="984"/>
        <end position="1021"/>
    </location>
</feature>
<keyword evidence="4 8" id="KW-0732">Signal</keyword>
<dbReference type="Proteomes" id="UP000003227">
    <property type="component" value="Unassembled WGS sequence"/>
</dbReference>